<keyword evidence="4" id="KW-0812">Transmembrane</keyword>
<gene>
    <name evidence="10" type="ORF">O3P69_013608</name>
</gene>
<dbReference type="PANTHER" id="PTHR12137:SF54">
    <property type="entry name" value="CARBOHYDRATE SULFOTRANSFERASE"/>
    <property type="match status" value="1"/>
</dbReference>
<evidence type="ECO:0000256" key="9">
    <source>
        <dbReference type="RuleBase" id="RU364020"/>
    </source>
</evidence>
<reference evidence="10 11" key="1">
    <citation type="submission" date="2023-03" db="EMBL/GenBank/DDBJ databases">
        <title>High-quality genome of Scylla paramamosain provides insights in environmental adaptation.</title>
        <authorList>
            <person name="Zhang L."/>
        </authorList>
    </citation>
    <scope>NUCLEOTIDE SEQUENCE [LARGE SCALE GENOMIC DNA]</scope>
    <source>
        <strain evidence="10">LZ_2023a</strain>
        <tissue evidence="10">Muscle</tissue>
    </source>
</reference>
<keyword evidence="9" id="KW-0119">Carbohydrate metabolism</keyword>
<dbReference type="GO" id="GO:0008146">
    <property type="term" value="F:sulfotransferase activity"/>
    <property type="evidence" value="ECO:0007669"/>
    <property type="project" value="InterPro"/>
</dbReference>
<keyword evidence="3 9" id="KW-0808">Transferase</keyword>
<dbReference type="InterPro" id="IPR005331">
    <property type="entry name" value="Sulfotransferase"/>
</dbReference>
<name>A0AAW0SQ07_SCYPA</name>
<organism evidence="10 11">
    <name type="scientific">Scylla paramamosain</name>
    <name type="common">Mud crab</name>
    <dbReference type="NCBI Taxonomy" id="85552"/>
    <lineage>
        <taxon>Eukaryota</taxon>
        <taxon>Metazoa</taxon>
        <taxon>Ecdysozoa</taxon>
        <taxon>Arthropoda</taxon>
        <taxon>Crustacea</taxon>
        <taxon>Multicrustacea</taxon>
        <taxon>Malacostraca</taxon>
        <taxon>Eumalacostraca</taxon>
        <taxon>Eucarida</taxon>
        <taxon>Decapoda</taxon>
        <taxon>Pleocyemata</taxon>
        <taxon>Brachyura</taxon>
        <taxon>Eubrachyura</taxon>
        <taxon>Portunoidea</taxon>
        <taxon>Portunidae</taxon>
        <taxon>Portuninae</taxon>
        <taxon>Scylla</taxon>
    </lineage>
</organism>
<dbReference type="GO" id="GO:0016051">
    <property type="term" value="P:carbohydrate biosynthetic process"/>
    <property type="evidence" value="ECO:0007669"/>
    <property type="project" value="InterPro"/>
</dbReference>
<evidence type="ECO:0000256" key="7">
    <source>
        <dbReference type="ARBA" id="ARBA00023136"/>
    </source>
</evidence>
<keyword evidence="6 9" id="KW-0333">Golgi apparatus</keyword>
<keyword evidence="9" id="KW-0735">Signal-anchor</keyword>
<evidence type="ECO:0000256" key="5">
    <source>
        <dbReference type="ARBA" id="ARBA00022989"/>
    </source>
</evidence>
<keyword evidence="11" id="KW-1185">Reference proteome</keyword>
<dbReference type="PANTHER" id="PTHR12137">
    <property type="entry name" value="CARBOHYDRATE SULFOTRANSFERASE"/>
    <property type="match status" value="1"/>
</dbReference>
<evidence type="ECO:0000256" key="8">
    <source>
        <dbReference type="ARBA" id="ARBA00023180"/>
    </source>
</evidence>
<evidence type="ECO:0000256" key="6">
    <source>
        <dbReference type="ARBA" id="ARBA00023034"/>
    </source>
</evidence>
<comment type="caution">
    <text evidence="10">The sequence shown here is derived from an EMBL/GenBank/DDBJ whole genome shotgun (WGS) entry which is preliminary data.</text>
</comment>
<keyword evidence="7" id="KW-0472">Membrane</keyword>
<evidence type="ECO:0000313" key="10">
    <source>
        <dbReference type="EMBL" id="KAK8377066.1"/>
    </source>
</evidence>
<evidence type="ECO:0000256" key="3">
    <source>
        <dbReference type="ARBA" id="ARBA00022679"/>
    </source>
</evidence>
<dbReference type="Pfam" id="PF03567">
    <property type="entry name" value="Sulfotransfer_2"/>
    <property type="match status" value="1"/>
</dbReference>
<dbReference type="GO" id="GO:0000139">
    <property type="term" value="C:Golgi membrane"/>
    <property type="evidence" value="ECO:0007669"/>
    <property type="project" value="UniProtKB-SubCell"/>
</dbReference>
<sequence>MTEIPVVSQDANKTHVNSPAAPLKTLHSSNVSFCRDPGSLPPHLAARRLRMRKVCAFLKTHSPLLRRRRLTTTLLSKLRWDISHHILYCPVPQVGLPWARYILGSVGVQSSSVTSNNVDVLLGRRLPSPSLEVLEVFALGDGVRVMVAQHPFTRLASAYLTLMEEANSTHTSKSPKGTKGGEHTHSQARVAVPASFREFCRHVTHTIEQWVASPHLPPPDPRWMPVIYLCSPCTVNYTIISNVECFDSDVKFITDYCGLRGKARDALSGEQSSLQRPGHTEETRYPAEDDGVRCVEESKQESLLTEVIKEGRESYFSSISNRGMGGSVRALFNQLSEEEVDRLYRVYQHDFDLLQYRPL</sequence>
<dbReference type="AlphaFoldDB" id="A0AAW0SQ07"/>
<keyword evidence="5" id="KW-1133">Transmembrane helix</keyword>
<dbReference type="EC" id="2.8.2.-" evidence="9"/>
<keyword evidence="8 9" id="KW-0325">Glycoprotein</keyword>
<proteinExistence type="inferred from homology"/>
<comment type="subcellular location">
    <subcellularLocation>
        <location evidence="1 9">Golgi apparatus membrane</location>
        <topology evidence="1 9">Single-pass type II membrane protein</topology>
    </subcellularLocation>
</comment>
<evidence type="ECO:0000256" key="4">
    <source>
        <dbReference type="ARBA" id="ARBA00022692"/>
    </source>
</evidence>
<protein>
    <recommendedName>
        <fullName evidence="9">Carbohydrate sulfotransferase</fullName>
        <ecNumber evidence="9">2.8.2.-</ecNumber>
    </recommendedName>
</protein>
<comment type="similarity">
    <text evidence="2 9">Belongs to the sulfotransferase 2 family.</text>
</comment>
<evidence type="ECO:0000256" key="2">
    <source>
        <dbReference type="ARBA" id="ARBA00006339"/>
    </source>
</evidence>
<evidence type="ECO:0000313" key="11">
    <source>
        <dbReference type="Proteomes" id="UP001487740"/>
    </source>
</evidence>
<dbReference type="EMBL" id="JARAKH010000047">
    <property type="protein sequence ID" value="KAK8377066.1"/>
    <property type="molecule type" value="Genomic_DNA"/>
</dbReference>
<accession>A0AAW0SQ07</accession>
<dbReference type="Proteomes" id="UP001487740">
    <property type="component" value="Unassembled WGS sequence"/>
</dbReference>
<evidence type="ECO:0000256" key="1">
    <source>
        <dbReference type="ARBA" id="ARBA00004323"/>
    </source>
</evidence>
<dbReference type="InterPro" id="IPR018011">
    <property type="entry name" value="Carb_sulfotrans_8-10"/>
</dbReference>